<sequence>MACDGDEIADSDGESDVDDAPSPPRSQLLPKTDQGQTVPDIDLGVDFSDFLSQSQTHHMNATQQSVRQEDHPEAVEKSTGTTASLRRQIESEQRKLAEQKSSSSTRRSDIKKRSKSSSDSPTVAKTKRRHSELGSTSLMEGQESRQKRQHTYGSSSSSCLRSSQSDVFAEQHRHQLDESLAEVASSRDLEHASYQPEDDGRTYDQQTELTAGVGQHHIGSHSAAVNEESALQCQDGIQADHIRGTSDNADALEEYMQMSSGRISKSRSLMGNYESINLDYSDGGLGLNVNANPFGDASQQSVEDITDRTQSGRREAIFTPSKASTLATIPLSGNRDSLANNVLHPHISGIDGASSLRENSYSQIGSGRSRSFVDPSVLTKYPADNSQELADSKSSCSRKRRKTADGFALNFASTAHDTDIPPILLAATEETPPPKTETQGKKRGRKPKNQNVEPSNGHHSEEQNEESVECAAKHMSSELHFDDDSIIGLPKEQYKPRPSRSRSKRSAEEEMPPPAPSPTKSVHTPTKQPQTSHSEDTAQPNDPEDTPLTKLKKEKKKKNKMKRAKTSAAALLKKSDRMLSDGEEDVVWVDSKPATVKMKLPDPVEVKEEYLKTAKVPPEDNEVGPAGAAEIPINLPQTEEEPHRQPPKKRGRKKKTAAETPVANETEDGSNGTTNASAEAEEPPPVGDEATSNEPRVKASALREALKEKDVNTPHTATSHPINEDTSTPQGNRASEDTDTTSAGRQESRENQQQPAPPTPTPQAKSSENSEKGPTKHSPINPTGGKVKYRVGLSRRAAIPPLLKIVRK</sequence>
<feature type="compositionally biased region" description="Acidic residues" evidence="1">
    <location>
        <begin position="1"/>
        <end position="19"/>
    </location>
</feature>
<feature type="compositionally biased region" description="Basic and acidic residues" evidence="1">
    <location>
        <begin position="471"/>
        <end position="483"/>
    </location>
</feature>
<feature type="compositionally biased region" description="Basic and acidic residues" evidence="1">
    <location>
        <begin position="67"/>
        <end position="76"/>
    </location>
</feature>
<protein>
    <submittedName>
        <fullName evidence="2">Uncharacterized protein</fullName>
    </submittedName>
</protein>
<proteinExistence type="predicted"/>
<feature type="compositionally biased region" description="Basic residues" evidence="1">
    <location>
        <begin position="645"/>
        <end position="655"/>
    </location>
</feature>
<evidence type="ECO:0000313" key="2">
    <source>
        <dbReference type="EMBL" id="KAF7504523.1"/>
    </source>
</evidence>
<accession>A0A8H7E1D8</accession>
<keyword evidence="3" id="KW-1185">Reference proteome</keyword>
<evidence type="ECO:0000313" key="3">
    <source>
        <dbReference type="Proteomes" id="UP000606974"/>
    </source>
</evidence>
<feature type="compositionally biased region" description="Polar residues" evidence="1">
    <location>
        <begin position="519"/>
        <end position="540"/>
    </location>
</feature>
<feature type="compositionally biased region" description="Polar residues" evidence="1">
    <location>
        <begin position="713"/>
        <end position="733"/>
    </location>
</feature>
<feature type="region of interest" description="Disordered" evidence="1">
    <location>
        <begin position="1"/>
        <end position="202"/>
    </location>
</feature>
<gene>
    <name evidence="2" type="ORF">GJ744_002143</name>
</gene>
<dbReference type="EMBL" id="JAACFV010000135">
    <property type="protein sequence ID" value="KAF7504523.1"/>
    <property type="molecule type" value="Genomic_DNA"/>
</dbReference>
<organism evidence="2 3">
    <name type="scientific">Endocarpon pusillum</name>
    <dbReference type="NCBI Taxonomy" id="364733"/>
    <lineage>
        <taxon>Eukaryota</taxon>
        <taxon>Fungi</taxon>
        <taxon>Dikarya</taxon>
        <taxon>Ascomycota</taxon>
        <taxon>Pezizomycotina</taxon>
        <taxon>Eurotiomycetes</taxon>
        <taxon>Chaetothyriomycetidae</taxon>
        <taxon>Verrucariales</taxon>
        <taxon>Verrucariaceae</taxon>
        <taxon>Endocarpon</taxon>
    </lineage>
</organism>
<feature type="compositionally biased region" description="Low complexity" evidence="1">
    <location>
        <begin position="154"/>
        <end position="165"/>
    </location>
</feature>
<dbReference type="AlphaFoldDB" id="A0A8H7E1D8"/>
<feature type="region of interest" description="Disordered" evidence="1">
    <location>
        <begin position="424"/>
        <end position="584"/>
    </location>
</feature>
<feature type="region of interest" description="Disordered" evidence="1">
    <location>
        <begin position="613"/>
        <end position="792"/>
    </location>
</feature>
<comment type="caution">
    <text evidence="2">The sequence shown here is derived from an EMBL/GenBank/DDBJ whole genome shotgun (WGS) entry which is preliminary data.</text>
</comment>
<feature type="compositionally biased region" description="Polar residues" evidence="1">
    <location>
        <begin position="50"/>
        <end position="66"/>
    </location>
</feature>
<feature type="compositionally biased region" description="Basic and acidic residues" evidence="1">
    <location>
        <begin position="87"/>
        <end position="98"/>
    </location>
</feature>
<reference evidence="2" key="1">
    <citation type="submission" date="2020-02" db="EMBL/GenBank/DDBJ databases">
        <authorList>
            <person name="Palmer J.M."/>
        </authorList>
    </citation>
    <scope>NUCLEOTIDE SEQUENCE</scope>
    <source>
        <strain evidence="2">EPUS1.4</strain>
        <tissue evidence="2">Thallus</tissue>
    </source>
</reference>
<evidence type="ECO:0000256" key="1">
    <source>
        <dbReference type="SAM" id="MobiDB-lite"/>
    </source>
</evidence>
<dbReference type="OrthoDB" id="5404794at2759"/>
<name>A0A8H7E1D8_9EURO</name>
<dbReference type="Proteomes" id="UP000606974">
    <property type="component" value="Unassembled WGS sequence"/>
</dbReference>
<feature type="compositionally biased region" description="Basic residues" evidence="1">
    <location>
        <begin position="550"/>
        <end position="565"/>
    </location>
</feature>